<protein>
    <recommendedName>
        <fullName evidence="6">Neurotransmitter-gated ion-channel ligand-binding domain-containing protein</fullName>
    </recommendedName>
</protein>
<evidence type="ECO:0000259" key="3">
    <source>
        <dbReference type="Pfam" id="PF12248"/>
    </source>
</evidence>
<dbReference type="EnsemblMetazoa" id="AFAF020891-RA">
    <property type="protein sequence ID" value="AFAF020891-PA"/>
    <property type="gene ID" value="AFAF020891"/>
</dbReference>
<dbReference type="Gene3D" id="2.70.170.10">
    <property type="entry name" value="Neurotransmitter-gated ion-channel ligand-binding domain"/>
    <property type="match status" value="1"/>
</dbReference>
<feature type="transmembrane region" description="Helical" evidence="1">
    <location>
        <begin position="406"/>
        <end position="424"/>
    </location>
</feature>
<dbReference type="EMBL" id="AXCN02001048">
    <property type="status" value="NOT_ANNOTATED_CDS"/>
    <property type="molecule type" value="Genomic_DNA"/>
</dbReference>
<dbReference type="InterPro" id="IPR036734">
    <property type="entry name" value="Neur_chan_lig-bd_sf"/>
</dbReference>
<evidence type="ECO:0000313" key="4">
    <source>
        <dbReference type="EnsemblMetazoa" id="AFAF020891-PA"/>
    </source>
</evidence>
<dbReference type="InterPro" id="IPR006202">
    <property type="entry name" value="Neur_chan_lig-bd"/>
</dbReference>
<name>A0A182R128_9DIPT</name>
<dbReference type="SUPFAM" id="SSF63712">
    <property type="entry name" value="Nicotinic receptor ligand binding domain-like"/>
    <property type="match status" value="1"/>
</dbReference>
<dbReference type="InterPro" id="IPR022041">
    <property type="entry name" value="Methyltransf_FA"/>
</dbReference>
<evidence type="ECO:0000313" key="5">
    <source>
        <dbReference type="Proteomes" id="UP000075886"/>
    </source>
</evidence>
<dbReference type="Pfam" id="PF12248">
    <property type="entry name" value="Methyltransf_FA"/>
    <property type="match status" value="1"/>
</dbReference>
<feature type="domain" description="Farnesoic acid O-methyl transferase" evidence="3">
    <location>
        <begin position="36"/>
        <end position="180"/>
    </location>
</feature>
<accession>A0A182R128</accession>
<keyword evidence="1" id="KW-1133">Transmembrane helix</keyword>
<dbReference type="GO" id="GO:0016020">
    <property type="term" value="C:membrane"/>
    <property type="evidence" value="ECO:0007669"/>
    <property type="project" value="InterPro"/>
</dbReference>
<keyword evidence="1" id="KW-0472">Membrane</keyword>
<sequence>MALKIASYRVLDTNSLVVAPEIDELHKCKQYNAINGYKYQAFFKLHELDHHNATDPDLHVDLMLYVMGPCDGHILFSDQNKTSGVEIVLGAGGNTFSQIRDGQRGQSLRMKTSPNIMSPIDPLPVRVRIYTTGQINMFVGNLTGAPFLQAITTTVNVTQLRYVSFTTWNTALAKWFYDCPLPANGTNATQTIDGNELEQEFDGKQRLRDRFLTAPMLHDPPANFTGVNITHLYLQGFVYDQSTSLVELSGVVRFSWTDPRYRWNASEYDTTVMLGDVCHLVWTPNFESVSLFSGAYTLCYITMDGTVVAEIDEFSWVNFCTLPDSYRWPYDSNNCQLRLLAAGHERTVPIRLAKSKVKYETEFEQSEWSLKSIGIREHQSMDTAYGVLPALELHIAMDRKSEIHSISIYPAYFVANLLISISFLTAGRSRLLLNSLGLIVLLNTFLSLSVIVPRSGVPKIYNFFQWSLVFYAISSILFVIDLWLKRTRVSMPTTSCMGRLISFPALRFAFAMEQRSEQKSVRWDEATCMLSRIMMLVVTIVFVVGFVKP</sequence>
<dbReference type="PANTHER" id="PTHR36695">
    <property type="entry name" value="AGAP008648-PA"/>
    <property type="match status" value="1"/>
</dbReference>
<dbReference type="GO" id="GO:0005230">
    <property type="term" value="F:extracellular ligand-gated monoatomic ion channel activity"/>
    <property type="evidence" value="ECO:0007669"/>
    <property type="project" value="InterPro"/>
</dbReference>
<evidence type="ECO:0000259" key="2">
    <source>
        <dbReference type="Pfam" id="PF02931"/>
    </source>
</evidence>
<dbReference type="VEuPathDB" id="VectorBase:AFAF020891"/>
<keyword evidence="5" id="KW-1185">Reference proteome</keyword>
<evidence type="ECO:0008006" key="6">
    <source>
        <dbReference type="Google" id="ProtNLM"/>
    </source>
</evidence>
<dbReference type="Pfam" id="PF02931">
    <property type="entry name" value="Neur_chan_LBD"/>
    <property type="match status" value="1"/>
</dbReference>
<reference evidence="5" key="1">
    <citation type="submission" date="2014-01" db="EMBL/GenBank/DDBJ databases">
        <title>The Genome Sequence of Anopheles farauti FAR1 (V2).</title>
        <authorList>
            <consortium name="The Broad Institute Genomics Platform"/>
            <person name="Neafsey D.E."/>
            <person name="Besansky N."/>
            <person name="Howell P."/>
            <person name="Walton C."/>
            <person name="Young S.K."/>
            <person name="Zeng Q."/>
            <person name="Gargeya S."/>
            <person name="Fitzgerald M."/>
            <person name="Haas B."/>
            <person name="Abouelleil A."/>
            <person name="Allen A.W."/>
            <person name="Alvarado L."/>
            <person name="Arachchi H.M."/>
            <person name="Berlin A.M."/>
            <person name="Chapman S.B."/>
            <person name="Gainer-Dewar J."/>
            <person name="Goldberg J."/>
            <person name="Griggs A."/>
            <person name="Gujja S."/>
            <person name="Hansen M."/>
            <person name="Howarth C."/>
            <person name="Imamovic A."/>
            <person name="Ireland A."/>
            <person name="Larimer J."/>
            <person name="McCowan C."/>
            <person name="Murphy C."/>
            <person name="Pearson M."/>
            <person name="Poon T.W."/>
            <person name="Priest M."/>
            <person name="Roberts A."/>
            <person name="Saif S."/>
            <person name="Shea T."/>
            <person name="Sisk P."/>
            <person name="Sykes S."/>
            <person name="Wortman J."/>
            <person name="Nusbaum C."/>
            <person name="Birren B."/>
        </authorList>
    </citation>
    <scope>NUCLEOTIDE SEQUENCE [LARGE SCALE GENOMIC DNA]</scope>
    <source>
        <strain evidence="5">FAR1</strain>
    </source>
</reference>
<keyword evidence="1" id="KW-0812">Transmembrane</keyword>
<feature type="transmembrane region" description="Helical" evidence="1">
    <location>
        <begin position="431"/>
        <end position="451"/>
    </location>
</feature>
<evidence type="ECO:0000256" key="1">
    <source>
        <dbReference type="SAM" id="Phobius"/>
    </source>
</evidence>
<feature type="domain" description="Neurotransmitter-gated ion-channel ligand-binding" evidence="2">
    <location>
        <begin position="239"/>
        <end position="400"/>
    </location>
</feature>
<dbReference type="PANTHER" id="PTHR36695:SF12">
    <property type="entry name" value="AGAP008648-PA"/>
    <property type="match status" value="1"/>
</dbReference>
<proteinExistence type="predicted"/>
<feature type="transmembrane region" description="Helical" evidence="1">
    <location>
        <begin position="529"/>
        <end position="547"/>
    </location>
</feature>
<reference evidence="4" key="2">
    <citation type="submission" date="2020-05" db="UniProtKB">
        <authorList>
            <consortium name="EnsemblMetazoa"/>
        </authorList>
    </citation>
    <scope>IDENTIFICATION</scope>
    <source>
        <strain evidence="4">FAR1</strain>
    </source>
</reference>
<dbReference type="Proteomes" id="UP000075886">
    <property type="component" value="Unassembled WGS sequence"/>
</dbReference>
<organism evidence="4 5">
    <name type="scientific">Anopheles farauti</name>
    <dbReference type="NCBI Taxonomy" id="69004"/>
    <lineage>
        <taxon>Eukaryota</taxon>
        <taxon>Metazoa</taxon>
        <taxon>Ecdysozoa</taxon>
        <taxon>Arthropoda</taxon>
        <taxon>Hexapoda</taxon>
        <taxon>Insecta</taxon>
        <taxon>Pterygota</taxon>
        <taxon>Neoptera</taxon>
        <taxon>Endopterygota</taxon>
        <taxon>Diptera</taxon>
        <taxon>Nematocera</taxon>
        <taxon>Culicoidea</taxon>
        <taxon>Culicidae</taxon>
        <taxon>Anophelinae</taxon>
        <taxon>Anopheles</taxon>
    </lineage>
</organism>
<feature type="transmembrane region" description="Helical" evidence="1">
    <location>
        <begin position="463"/>
        <end position="484"/>
    </location>
</feature>
<dbReference type="STRING" id="69004.A0A182R128"/>
<dbReference type="AlphaFoldDB" id="A0A182R128"/>